<dbReference type="RefSeq" id="WP_229959118.1">
    <property type="nucleotide sequence ID" value="NZ_JAJJWI010000004.1"/>
</dbReference>
<sequence length="109" mass="12566">METVGYEVVRQISVDDMWSFLRFKHQSVRKEPSKYGTDMPEIERKSKTVIPPDDLLQALEAAGLGNAFQNLSFIQRKEYSVAVLEARRPETRANRIQKAVEQLRSTVQL</sequence>
<evidence type="ECO:0000313" key="2">
    <source>
        <dbReference type="Proteomes" id="UP001597369"/>
    </source>
</evidence>
<accession>A0ABW4X2Z5</accession>
<evidence type="ECO:0000313" key="1">
    <source>
        <dbReference type="EMBL" id="MFD2068705.1"/>
    </source>
</evidence>
<keyword evidence="2" id="KW-1185">Reference proteome</keyword>
<dbReference type="EMBL" id="JBHUHV010000054">
    <property type="protein sequence ID" value="MFD2068705.1"/>
    <property type="molecule type" value="Genomic_DNA"/>
</dbReference>
<protein>
    <submittedName>
        <fullName evidence="1">YdeI/OmpD-associated family protein</fullName>
    </submittedName>
</protein>
<organism evidence="1 2">
    <name type="scientific">Pontibacter silvestris</name>
    <dbReference type="NCBI Taxonomy" id="2305183"/>
    <lineage>
        <taxon>Bacteria</taxon>
        <taxon>Pseudomonadati</taxon>
        <taxon>Bacteroidota</taxon>
        <taxon>Cytophagia</taxon>
        <taxon>Cytophagales</taxon>
        <taxon>Hymenobacteraceae</taxon>
        <taxon>Pontibacter</taxon>
    </lineage>
</organism>
<dbReference type="Proteomes" id="UP001597369">
    <property type="component" value="Unassembled WGS sequence"/>
</dbReference>
<reference evidence="2" key="1">
    <citation type="journal article" date="2019" name="Int. J. Syst. Evol. Microbiol.">
        <title>The Global Catalogue of Microorganisms (GCM) 10K type strain sequencing project: providing services to taxonomists for standard genome sequencing and annotation.</title>
        <authorList>
            <consortium name="The Broad Institute Genomics Platform"/>
            <consortium name="The Broad Institute Genome Sequencing Center for Infectious Disease"/>
            <person name="Wu L."/>
            <person name="Ma J."/>
        </authorList>
    </citation>
    <scope>NUCLEOTIDE SEQUENCE [LARGE SCALE GENOMIC DNA]</scope>
    <source>
        <strain evidence="2">JCM 16545</strain>
    </source>
</reference>
<proteinExistence type="predicted"/>
<name>A0ABW4X2Z5_9BACT</name>
<comment type="caution">
    <text evidence="1">The sequence shown here is derived from an EMBL/GenBank/DDBJ whole genome shotgun (WGS) entry which is preliminary data.</text>
</comment>
<dbReference type="Pfam" id="PF13376">
    <property type="entry name" value="OmdA"/>
    <property type="match status" value="1"/>
</dbReference>
<gene>
    <name evidence="1" type="ORF">ACFSKU_17580</name>
</gene>